<dbReference type="Gene3D" id="3.40.50.1240">
    <property type="entry name" value="Phosphoglycerate mutase-like"/>
    <property type="match status" value="1"/>
</dbReference>
<dbReference type="EMBL" id="KF900875">
    <property type="protein sequence ID" value="AIF09868.1"/>
    <property type="molecule type" value="Genomic_DNA"/>
</dbReference>
<accession>A0A075H7K1</accession>
<dbReference type="NCBIfam" id="TIGR00249">
    <property type="entry name" value="sixA"/>
    <property type="match status" value="1"/>
</dbReference>
<proteinExistence type="predicted"/>
<dbReference type="GO" id="GO:0101006">
    <property type="term" value="F:protein histidine phosphatase activity"/>
    <property type="evidence" value="ECO:0007669"/>
    <property type="project" value="InterPro"/>
</dbReference>
<dbReference type="CDD" id="cd07067">
    <property type="entry name" value="HP_PGM_like"/>
    <property type="match status" value="1"/>
</dbReference>
<reference evidence="1" key="1">
    <citation type="journal article" date="2014" name="Genome Biol. Evol.">
        <title>Pangenome evidence for extensive interdomain horizontal transfer affecting lineage core and shell genes in uncultured planktonic thaumarchaeota and euryarchaeota.</title>
        <authorList>
            <person name="Deschamps P."/>
            <person name="Zivanovic Y."/>
            <person name="Moreira D."/>
            <person name="Rodriguez-Valera F."/>
            <person name="Lopez-Garcia P."/>
        </authorList>
    </citation>
    <scope>NUCLEOTIDE SEQUENCE</scope>
</reference>
<dbReference type="InterPro" id="IPR004449">
    <property type="entry name" value="SixA"/>
</dbReference>
<dbReference type="SUPFAM" id="SSF53254">
    <property type="entry name" value="Phosphoglycerate mutase-like"/>
    <property type="match status" value="1"/>
</dbReference>
<dbReference type="InterPro" id="IPR013078">
    <property type="entry name" value="His_Pase_superF_clade-1"/>
</dbReference>
<dbReference type="GO" id="GO:0005737">
    <property type="term" value="C:cytoplasm"/>
    <property type="evidence" value="ECO:0007669"/>
    <property type="project" value="InterPro"/>
</dbReference>
<dbReference type="Pfam" id="PF00300">
    <property type="entry name" value="His_Phos_1"/>
    <property type="match status" value="1"/>
</dbReference>
<protein>
    <submittedName>
        <fullName evidence="1">Phosphohistidine phosphatase (SixA)</fullName>
    </submittedName>
</protein>
<name>A0A075H7K1_9ARCH</name>
<gene>
    <name evidence="1" type="primary">sixA</name>
</gene>
<dbReference type="AlphaFoldDB" id="A0A075H7K1"/>
<evidence type="ECO:0000313" key="1">
    <source>
        <dbReference type="EMBL" id="AIF09868.1"/>
    </source>
</evidence>
<sequence length="156" mass="16863">MHIYLVQHGAVVPKDENPEKPLSDSGRDDIKKMASFLARSHVSAARVIHSGKLRALETALLLAEVLGPGNVVEEVESGLAPNDSTDALFAAIDGWTEDTIVVGHLPFMSKIVSRLVTGNEDETVVHFKPGSVARLERGENGGGWTVTWFLRPELLG</sequence>
<organism evidence="1">
    <name type="scientific">uncultured marine thaumarchaeote KM3_41_D11</name>
    <dbReference type="NCBI Taxonomy" id="1456145"/>
    <lineage>
        <taxon>Archaea</taxon>
        <taxon>Nitrososphaerota</taxon>
        <taxon>environmental samples</taxon>
    </lineage>
</organism>
<dbReference type="InterPro" id="IPR029033">
    <property type="entry name" value="His_PPase_superfam"/>
</dbReference>